<dbReference type="EMBL" id="RAWE01000015">
    <property type="protein sequence ID" value="RKH05791.1"/>
    <property type="molecule type" value="Genomic_DNA"/>
</dbReference>
<accession>A0A3A8KNI5</accession>
<evidence type="ECO:0008006" key="4">
    <source>
        <dbReference type="Google" id="ProtNLM"/>
    </source>
</evidence>
<proteinExistence type="predicted"/>
<organism evidence="2 3">
    <name type="scientific">Corallococcus carmarthensis</name>
    <dbReference type="NCBI Taxonomy" id="2316728"/>
    <lineage>
        <taxon>Bacteria</taxon>
        <taxon>Pseudomonadati</taxon>
        <taxon>Myxococcota</taxon>
        <taxon>Myxococcia</taxon>
        <taxon>Myxococcales</taxon>
        <taxon>Cystobacterineae</taxon>
        <taxon>Myxococcaceae</taxon>
        <taxon>Corallococcus</taxon>
    </lineage>
</organism>
<name>A0A3A8KNI5_9BACT</name>
<feature type="region of interest" description="Disordered" evidence="1">
    <location>
        <begin position="143"/>
        <end position="164"/>
    </location>
</feature>
<evidence type="ECO:0000256" key="1">
    <source>
        <dbReference type="SAM" id="MobiDB-lite"/>
    </source>
</evidence>
<keyword evidence="3" id="KW-1185">Reference proteome</keyword>
<dbReference type="RefSeq" id="WP_120601680.1">
    <property type="nucleotide sequence ID" value="NZ_RAWE01000015.1"/>
</dbReference>
<evidence type="ECO:0000313" key="2">
    <source>
        <dbReference type="EMBL" id="RKH05791.1"/>
    </source>
</evidence>
<dbReference type="Proteomes" id="UP000268313">
    <property type="component" value="Unassembled WGS sequence"/>
</dbReference>
<comment type="caution">
    <text evidence="2">The sequence shown here is derived from an EMBL/GenBank/DDBJ whole genome shotgun (WGS) entry which is preliminary data.</text>
</comment>
<evidence type="ECO:0000313" key="3">
    <source>
        <dbReference type="Proteomes" id="UP000268313"/>
    </source>
</evidence>
<protein>
    <recommendedName>
        <fullName evidence="4">Baseplate protein J-like domain-containing protein</fullName>
    </recommendedName>
</protein>
<reference evidence="3" key="1">
    <citation type="submission" date="2018-09" db="EMBL/GenBank/DDBJ databases">
        <authorList>
            <person name="Livingstone P.G."/>
            <person name="Whitworth D.E."/>
        </authorList>
    </citation>
    <scope>NUCLEOTIDE SEQUENCE [LARGE SCALE GENOMIC DNA]</scope>
    <source>
        <strain evidence="3">CA043D</strain>
    </source>
</reference>
<sequence length="506" mass="54737">MSLTSLDTSFSAIVDRLLGNLGPDIDKNAGSMARTLAESYGREMATFYAMLELAHRSGYLDTAEGAALDNVVAVLGISRARAGRLTGEVEFSRNAPAPEDIGIPAGRRVTGMLSESVPLPSFETMEDVVLRRGETRVVAPVQQVQDDSDASRDAPPTIDPGKLNVMPRPVLGIEAVTNRAPIRRTGQDETDATLRARASTSLRDGEMGTLEAIAAAVRQQGVQQVTVREPPDAPPGIIEVLVGDPDFEHQPDGVQRVERAIRDAKAAGIRVRLGYSRTLYLRPAFQVEPVDTDMDEAAFDRLRRELRQALALFVEGVPAGELLSRRRLEAVLFSNPAVRHVSDITVRTYVWDAQGKALVDGPRRELGADWKFKPDEKPTIDLVKAPPDISRAQPLVYRLELVVSLPGSDLRTPEQVRQSLRGAVEVYSARITTDAQATKQPQTQVAWDSLRAALRKEAGAEELLSATLITDSGLSLTLDKTGPLSTRAVNLGVQLALGGVELVGLG</sequence>
<dbReference type="OrthoDB" id="8617324at2"/>
<dbReference type="AlphaFoldDB" id="A0A3A8KNI5"/>
<gene>
    <name evidence="2" type="ORF">D7X32_06770</name>
</gene>